<sequence length="88" mass="10304">MFNVIELQGYSLDIKFLKIWKRNIWLLKINSLSYNMRKSENQDSITHAGRINERTKALEILAKAKKTQGKITVIRQGVGRNFKPKNEE</sequence>
<dbReference type="EMBL" id="UAVR01000011">
    <property type="protein sequence ID" value="SQA90151.1"/>
    <property type="molecule type" value="Genomic_DNA"/>
</dbReference>
<name>A0AAX2IL34_9FLAO</name>
<proteinExistence type="predicted"/>
<dbReference type="Proteomes" id="UP000251937">
    <property type="component" value="Unassembled WGS sequence"/>
</dbReference>
<evidence type="ECO:0000313" key="1">
    <source>
        <dbReference type="EMBL" id="SKB94906.1"/>
    </source>
</evidence>
<dbReference type="KEGG" id="cbp:EB354_11245"/>
<comment type="caution">
    <text evidence="2">The sequence shown here is derived from an EMBL/GenBank/DDBJ whole genome shotgun (WGS) entry which is preliminary data.</text>
</comment>
<reference evidence="2 4" key="2">
    <citation type="submission" date="2018-06" db="EMBL/GenBank/DDBJ databases">
        <authorList>
            <consortium name="Pathogen Informatics"/>
            <person name="Doyle S."/>
        </authorList>
    </citation>
    <scope>NUCLEOTIDE SEQUENCE [LARGE SCALE GENOMIC DNA]</scope>
    <source>
        <strain evidence="2 4">NCTC11212</strain>
    </source>
</reference>
<evidence type="ECO:0000313" key="3">
    <source>
        <dbReference type="Proteomes" id="UP000190669"/>
    </source>
</evidence>
<dbReference type="Proteomes" id="UP000190669">
    <property type="component" value="Unassembled WGS sequence"/>
</dbReference>
<evidence type="ECO:0000313" key="4">
    <source>
        <dbReference type="Proteomes" id="UP000251937"/>
    </source>
</evidence>
<accession>A0AAX2IL34</accession>
<gene>
    <name evidence="2" type="ORF">NCTC11212_02363</name>
    <name evidence="1" type="ORF">SAMN05421800_1165</name>
</gene>
<dbReference type="AlphaFoldDB" id="A0AAX2IL34"/>
<evidence type="ECO:0000313" key="2">
    <source>
        <dbReference type="EMBL" id="SQA90151.1"/>
    </source>
</evidence>
<organism evidence="2 4">
    <name type="scientific">Chryseobacterium balustinum</name>
    <dbReference type="NCBI Taxonomy" id="246"/>
    <lineage>
        <taxon>Bacteria</taxon>
        <taxon>Pseudomonadati</taxon>
        <taxon>Bacteroidota</taxon>
        <taxon>Flavobacteriia</taxon>
        <taxon>Flavobacteriales</taxon>
        <taxon>Weeksellaceae</taxon>
        <taxon>Chryseobacterium group</taxon>
        <taxon>Chryseobacterium</taxon>
    </lineage>
</organism>
<reference evidence="1 3" key="1">
    <citation type="submission" date="2017-02" db="EMBL/GenBank/DDBJ databases">
        <authorList>
            <person name="Varghese N."/>
            <person name="Submissions S."/>
        </authorList>
    </citation>
    <scope>NUCLEOTIDE SEQUENCE [LARGE SCALE GENOMIC DNA]</scope>
    <source>
        <strain evidence="1 3">DSM 16775</strain>
    </source>
</reference>
<keyword evidence="3" id="KW-1185">Reference proteome</keyword>
<dbReference type="EMBL" id="FUZE01000016">
    <property type="protein sequence ID" value="SKB94906.1"/>
    <property type="molecule type" value="Genomic_DNA"/>
</dbReference>
<protein>
    <submittedName>
        <fullName evidence="2">Uncharacterized protein</fullName>
    </submittedName>
</protein>
<dbReference type="RefSeq" id="WP_079466133.1">
    <property type="nucleotide sequence ID" value="NZ_FUZE01000016.1"/>
</dbReference>